<dbReference type="Proteomes" id="UP000823936">
    <property type="component" value="Unassembled WGS sequence"/>
</dbReference>
<dbReference type="InterPro" id="IPR002346">
    <property type="entry name" value="Mopterin_DH_FAD-bd"/>
</dbReference>
<dbReference type="InterPro" id="IPR016166">
    <property type="entry name" value="FAD-bd_PCMH"/>
</dbReference>
<dbReference type="InterPro" id="IPR016169">
    <property type="entry name" value="FAD-bd_PCMH_sub2"/>
</dbReference>
<sequence>MHASLRSPTVHTPQTFSELQSILTRSEKFTYFAYGSEIMRQKDSYPAKDSAMEIISLSSIEEMKRFQRNDKIAEIGAMLSLEELLSVGRSILPKILVDTIKSFGGSVILRGISIGGCLASKKLVSYISGTLIALDAQAEIKFLKRKRLHSKWYPIRALFDKDGLKVQEGAIISRIRVPLETMLWQRFYKKGDFLTESSKALALSFIANHEADTLNSIHIVMTYPDKGIIFGRDYDNIFSSVRLPLDQEETKSLIDSILSLCEQSRNLSSLQRERTKGILNDIIYELNIETLNQSLGEK</sequence>
<accession>A0A9D1TN57</accession>
<organism evidence="2 3">
    <name type="scientific">Candidatus Ornithospirochaeta avicola</name>
    <dbReference type="NCBI Taxonomy" id="2840896"/>
    <lineage>
        <taxon>Bacteria</taxon>
        <taxon>Pseudomonadati</taxon>
        <taxon>Spirochaetota</taxon>
        <taxon>Spirochaetia</taxon>
        <taxon>Spirochaetales</taxon>
        <taxon>Spirochaetaceae</taxon>
        <taxon>Spirochaetaceae incertae sedis</taxon>
        <taxon>Candidatus Ornithospirochaeta</taxon>
    </lineage>
</organism>
<dbReference type="GO" id="GO:0071949">
    <property type="term" value="F:FAD binding"/>
    <property type="evidence" value="ECO:0007669"/>
    <property type="project" value="InterPro"/>
</dbReference>
<feature type="domain" description="FAD-binding PCMH-type" evidence="1">
    <location>
        <begin position="3"/>
        <end position="182"/>
    </location>
</feature>
<dbReference type="Gene3D" id="3.30.465.10">
    <property type="match status" value="1"/>
</dbReference>
<dbReference type="EMBL" id="DXHU01000016">
    <property type="protein sequence ID" value="HIV98953.1"/>
    <property type="molecule type" value="Genomic_DNA"/>
</dbReference>
<name>A0A9D1TN57_9SPIO</name>
<dbReference type="SUPFAM" id="SSF56176">
    <property type="entry name" value="FAD-binding/transporter-associated domain-like"/>
    <property type="match status" value="1"/>
</dbReference>
<evidence type="ECO:0000313" key="2">
    <source>
        <dbReference type="EMBL" id="HIV98953.1"/>
    </source>
</evidence>
<dbReference type="PROSITE" id="PS51387">
    <property type="entry name" value="FAD_PCMH"/>
    <property type="match status" value="1"/>
</dbReference>
<dbReference type="Pfam" id="PF00941">
    <property type="entry name" value="FAD_binding_5"/>
    <property type="match status" value="1"/>
</dbReference>
<evidence type="ECO:0000313" key="3">
    <source>
        <dbReference type="Proteomes" id="UP000823936"/>
    </source>
</evidence>
<reference evidence="2" key="2">
    <citation type="submission" date="2021-04" db="EMBL/GenBank/DDBJ databases">
        <authorList>
            <person name="Gilroy R."/>
        </authorList>
    </citation>
    <scope>NUCLEOTIDE SEQUENCE</scope>
    <source>
        <strain evidence="2">Gambia11-129</strain>
    </source>
</reference>
<dbReference type="GO" id="GO:0016491">
    <property type="term" value="F:oxidoreductase activity"/>
    <property type="evidence" value="ECO:0007669"/>
    <property type="project" value="InterPro"/>
</dbReference>
<comment type="caution">
    <text evidence="2">The sequence shown here is derived from an EMBL/GenBank/DDBJ whole genome shotgun (WGS) entry which is preliminary data.</text>
</comment>
<dbReference type="InterPro" id="IPR036318">
    <property type="entry name" value="FAD-bd_PCMH-like_sf"/>
</dbReference>
<gene>
    <name evidence="2" type="ORF">IAB12_04145</name>
</gene>
<proteinExistence type="predicted"/>
<evidence type="ECO:0000259" key="1">
    <source>
        <dbReference type="PROSITE" id="PS51387"/>
    </source>
</evidence>
<protein>
    <submittedName>
        <fullName evidence="2">FAD binding domain-containing protein</fullName>
    </submittedName>
</protein>
<dbReference type="AlphaFoldDB" id="A0A9D1TN57"/>
<reference evidence="2" key="1">
    <citation type="journal article" date="2021" name="PeerJ">
        <title>Extensive microbial diversity within the chicken gut microbiome revealed by metagenomics and culture.</title>
        <authorList>
            <person name="Gilroy R."/>
            <person name="Ravi A."/>
            <person name="Getino M."/>
            <person name="Pursley I."/>
            <person name="Horton D.L."/>
            <person name="Alikhan N.F."/>
            <person name="Baker D."/>
            <person name="Gharbi K."/>
            <person name="Hall N."/>
            <person name="Watson M."/>
            <person name="Adriaenssens E.M."/>
            <person name="Foster-Nyarko E."/>
            <person name="Jarju S."/>
            <person name="Secka A."/>
            <person name="Antonio M."/>
            <person name="Oren A."/>
            <person name="Chaudhuri R.R."/>
            <person name="La Ragione R."/>
            <person name="Hildebrand F."/>
            <person name="Pallen M.J."/>
        </authorList>
    </citation>
    <scope>NUCLEOTIDE SEQUENCE</scope>
    <source>
        <strain evidence="2">Gambia11-129</strain>
    </source>
</reference>